<proteinExistence type="predicted"/>
<name>A0ABY2TU06_9SPIR</name>
<organism evidence="1 2">
    <name type="scientific">Brachyspira catarrhinii</name>
    <dbReference type="NCBI Taxonomy" id="2528966"/>
    <lineage>
        <taxon>Bacteria</taxon>
        <taxon>Pseudomonadati</taxon>
        <taxon>Spirochaetota</taxon>
        <taxon>Spirochaetia</taxon>
        <taxon>Brachyspirales</taxon>
        <taxon>Brachyspiraceae</taxon>
        <taxon>Brachyspira</taxon>
    </lineage>
</organism>
<keyword evidence="2" id="KW-1185">Reference proteome</keyword>
<comment type="caution">
    <text evidence="1">The sequence shown here is derived from an EMBL/GenBank/DDBJ whole genome shotgun (WGS) entry which is preliminary data.</text>
</comment>
<reference evidence="1 2" key="1">
    <citation type="journal article" date="2019" name="Anaerobe">
        <title>Brachyspira catarrhinii sp. nov., an anaerobic intestinal spirochaete isolated from vervet monkeys may have been misidentified as Brachyspira aalborgi in previous studies.</title>
        <authorList>
            <person name="Phillips N.D."/>
            <person name="La T."/>
            <person name="Hampson D.J."/>
        </authorList>
    </citation>
    <scope>NUCLEOTIDE SEQUENCE [LARGE SCALE GENOMIC DNA]</scope>
    <source>
        <strain evidence="1 2">Z12</strain>
    </source>
</reference>
<sequence>MLEFIDKAVLIKLCKKIIKIYKKHSNPKSLFVKNWVNDNKDKYNGKFYSSNKNYKYIDAMLISLTYHDIIAIKYKDNSNIITDIIEINEVEKMFDEDFYDSDFDNEEDIEDLENLSIEQVNKLIDENN</sequence>
<dbReference type="EMBL" id="SJDU01000006">
    <property type="protein sequence ID" value="TKZ36351.1"/>
    <property type="molecule type" value="Genomic_DNA"/>
</dbReference>
<dbReference type="Proteomes" id="UP000310168">
    <property type="component" value="Unassembled WGS sequence"/>
</dbReference>
<dbReference type="RefSeq" id="WP_137997194.1">
    <property type="nucleotide sequence ID" value="NZ_SJDU01000006.1"/>
</dbReference>
<evidence type="ECO:0000313" key="1">
    <source>
        <dbReference type="EMBL" id="TKZ36351.1"/>
    </source>
</evidence>
<protein>
    <submittedName>
        <fullName evidence="1">Uncharacterized protein</fullName>
    </submittedName>
</protein>
<accession>A0ABY2TU06</accession>
<gene>
    <name evidence="1" type="ORF">EZH24_00585</name>
</gene>
<evidence type="ECO:0000313" key="2">
    <source>
        <dbReference type="Proteomes" id="UP000310168"/>
    </source>
</evidence>